<keyword evidence="5 14" id="KW-0808">Transferase</keyword>
<evidence type="ECO:0000256" key="10">
    <source>
        <dbReference type="ARBA" id="ARBA00034247"/>
    </source>
</evidence>
<dbReference type="SUPFAM" id="SSF55785">
    <property type="entry name" value="PYP-like sensor domain (PAS domain)"/>
    <property type="match status" value="1"/>
</dbReference>
<evidence type="ECO:0000259" key="12">
    <source>
        <dbReference type="PROSITE" id="PS50113"/>
    </source>
</evidence>
<keyword evidence="9" id="KW-0902">Two-component regulatory system</keyword>
<dbReference type="InterPro" id="IPR029787">
    <property type="entry name" value="Nucleotide_cyclase"/>
</dbReference>
<dbReference type="GO" id="GO:0052621">
    <property type="term" value="F:diguanylate cyclase activity"/>
    <property type="evidence" value="ECO:0007669"/>
    <property type="project" value="UniProtKB-EC"/>
</dbReference>
<dbReference type="Gene3D" id="3.30.450.20">
    <property type="entry name" value="PAS domain"/>
    <property type="match status" value="2"/>
</dbReference>
<keyword evidence="17" id="KW-1185">Reference proteome</keyword>
<dbReference type="EC" id="2.7.7.65" evidence="3"/>
<reference evidence="14 17" key="2">
    <citation type="submission" date="2023-11" db="EMBL/GenBank/DDBJ databases">
        <title>Plant-associative lifestyle of Vibrio porteresiae and its evolutionary dynamics.</title>
        <authorList>
            <person name="Rameshkumar N."/>
            <person name="Kirti K."/>
        </authorList>
    </citation>
    <scope>NUCLEOTIDE SEQUENCE [LARGE SCALE GENOMIC DNA]</scope>
    <source>
        <strain evidence="14 17">MSSRF38</strain>
    </source>
</reference>
<dbReference type="InterPro" id="IPR000700">
    <property type="entry name" value="PAS-assoc_C"/>
</dbReference>
<accession>A0A1Y6ITL4</accession>
<dbReference type="OrthoDB" id="9812260at2"/>
<dbReference type="SMART" id="SM00267">
    <property type="entry name" value="GGDEF"/>
    <property type="match status" value="1"/>
</dbReference>
<dbReference type="EMBL" id="FXXI01000003">
    <property type="protein sequence ID" value="SMS00974.1"/>
    <property type="molecule type" value="Genomic_DNA"/>
</dbReference>
<evidence type="ECO:0000256" key="7">
    <source>
        <dbReference type="ARBA" id="ARBA00022777"/>
    </source>
</evidence>
<evidence type="ECO:0000256" key="8">
    <source>
        <dbReference type="ARBA" id="ARBA00022840"/>
    </source>
</evidence>
<dbReference type="InterPro" id="IPR029151">
    <property type="entry name" value="Sensor-like_sf"/>
</dbReference>
<dbReference type="AlphaFoldDB" id="A0A1Y6ITL4"/>
<keyword evidence="6" id="KW-0547">Nucleotide-binding</keyword>
<feature type="transmembrane region" description="Helical" evidence="11">
    <location>
        <begin position="330"/>
        <end position="354"/>
    </location>
</feature>
<organism evidence="15 16">
    <name type="scientific">Vibrio mangrovi</name>
    <dbReference type="NCBI Taxonomy" id="474394"/>
    <lineage>
        <taxon>Bacteria</taxon>
        <taxon>Pseudomonadati</taxon>
        <taxon>Pseudomonadota</taxon>
        <taxon>Gammaproteobacteria</taxon>
        <taxon>Vibrionales</taxon>
        <taxon>Vibrionaceae</taxon>
        <taxon>Vibrio</taxon>
    </lineage>
</organism>
<evidence type="ECO:0000259" key="13">
    <source>
        <dbReference type="PROSITE" id="PS50887"/>
    </source>
</evidence>
<dbReference type="EMBL" id="JAWRCO010000002">
    <property type="protein sequence ID" value="MDW6004683.1"/>
    <property type="molecule type" value="Genomic_DNA"/>
</dbReference>
<comment type="subcellular location">
    <subcellularLocation>
        <location evidence="2">Cell inner membrane</location>
    </subcellularLocation>
</comment>
<dbReference type="Pfam" id="PF00990">
    <property type="entry name" value="GGDEF"/>
    <property type="match status" value="1"/>
</dbReference>
<proteinExistence type="predicted"/>
<dbReference type="RefSeq" id="WP_087481017.1">
    <property type="nucleotide sequence ID" value="NZ_AP024884.1"/>
</dbReference>
<dbReference type="NCBIfam" id="TIGR00229">
    <property type="entry name" value="sensory_box"/>
    <property type="match status" value="1"/>
</dbReference>
<dbReference type="PROSITE" id="PS50113">
    <property type="entry name" value="PAC"/>
    <property type="match status" value="1"/>
</dbReference>
<dbReference type="GO" id="GO:0005886">
    <property type="term" value="C:plasma membrane"/>
    <property type="evidence" value="ECO:0007669"/>
    <property type="project" value="UniProtKB-SubCell"/>
</dbReference>
<evidence type="ECO:0000313" key="14">
    <source>
        <dbReference type="EMBL" id="MDW6004683.1"/>
    </source>
</evidence>
<dbReference type="InterPro" id="IPR050469">
    <property type="entry name" value="Diguanylate_Cyclase"/>
</dbReference>
<dbReference type="GO" id="GO:0043709">
    <property type="term" value="P:cell adhesion involved in single-species biofilm formation"/>
    <property type="evidence" value="ECO:0007669"/>
    <property type="project" value="TreeGrafter"/>
</dbReference>
<dbReference type="InterPro" id="IPR000160">
    <property type="entry name" value="GGDEF_dom"/>
</dbReference>
<dbReference type="SUPFAM" id="SSF55073">
    <property type="entry name" value="Nucleotide cyclase"/>
    <property type="match status" value="1"/>
</dbReference>
<keyword evidence="4" id="KW-0597">Phosphoprotein</keyword>
<evidence type="ECO:0000256" key="1">
    <source>
        <dbReference type="ARBA" id="ARBA00001946"/>
    </source>
</evidence>
<dbReference type="Gene3D" id="3.30.70.270">
    <property type="match status" value="1"/>
</dbReference>
<evidence type="ECO:0000256" key="3">
    <source>
        <dbReference type="ARBA" id="ARBA00012528"/>
    </source>
</evidence>
<dbReference type="NCBIfam" id="TIGR00254">
    <property type="entry name" value="GGDEF"/>
    <property type="match status" value="1"/>
</dbReference>
<feature type="transmembrane region" description="Helical" evidence="11">
    <location>
        <begin position="12"/>
        <end position="34"/>
    </location>
</feature>
<comment type="catalytic activity">
    <reaction evidence="10">
        <text>2 GTP = 3',3'-c-di-GMP + 2 diphosphate</text>
        <dbReference type="Rhea" id="RHEA:24898"/>
        <dbReference type="ChEBI" id="CHEBI:33019"/>
        <dbReference type="ChEBI" id="CHEBI:37565"/>
        <dbReference type="ChEBI" id="CHEBI:58805"/>
        <dbReference type="EC" id="2.7.7.65"/>
    </reaction>
</comment>
<dbReference type="GO" id="GO:0016301">
    <property type="term" value="F:kinase activity"/>
    <property type="evidence" value="ECO:0007669"/>
    <property type="project" value="UniProtKB-KW"/>
</dbReference>
<dbReference type="GO" id="GO:0005524">
    <property type="term" value="F:ATP binding"/>
    <property type="evidence" value="ECO:0007669"/>
    <property type="project" value="UniProtKB-KW"/>
</dbReference>
<comment type="cofactor">
    <cofactor evidence="1">
        <name>Mg(2+)</name>
        <dbReference type="ChEBI" id="CHEBI:18420"/>
    </cofactor>
</comment>
<dbReference type="SUPFAM" id="SSF103190">
    <property type="entry name" value="Sensory domain-like"/>
    <property type="match status" value="2"/>
</dbReference>
<evidence type="ECO:0000313" key="16">
    <source>
        <dbReference type="Proteomes" id="UP000196125"/>
    </source>
</evidence>
<dbReference type="CDD" id="cd01949">
    <property type="entry name" value="GGDEF"/>
    <property type="match status" value="1"/>
</dbReference>
<dbReference type="InterPro" id="IPR013655">
    <property type="entry name" value="PAS_fold_3"/>
</dbReference>
<dbReference type="InterPro" id="IPR000014">
    <property type="entry name" value="PAS"/>
</dbReference>
<evidence type="ECO:0000256" key="6">
    <source>
        <dbReference type="ARBA" id="ARBA00022741"/>
    </source>
</evidence>
<dbReference type="InterPro" id="IPR035965">
    <property type="entry name" value="PAS-like_dom_sf"/>
</dbReference>
<keyword evidence="11" id="KW-0472">Membrane</keyword>
<gene>
    <name evidence="15" type="primary">pleD_6</name>
    <name evidence="14" type="ORF">SBX37_17645</name>
    <name evidence="15" type="ORF">VIM7927_02251</name>
</gene>
<dbReference type="Proteomes" id="UP000196125">
    <property type="component" value="Unassembled WGS sequence"/>
</dbReference>
<keyword evidence="8" id="KW-0067">ATP-binding</keyword>
<dbReference type="PROSITE" id="PS50887">
    <property type="entry name" value="GGDEF"/>
    <property type="match status" value="1"/>
</dbReference>
<evidence type="ECO:0000313" key="17">
    <source>
        <dbReference type="Proteomes" id="UP001283366"/>
    </source>
</evidence>
<keyword evidence="14" id="KW-0548">Nucleotidyltransferase</keyword>
<dbReference type="SMART" id="SM00086">
    <property type="entry name" value="PAC"/>
    <property type="match status" value="1"/>
</dbReference>
<evidence type="ECO:0000256" key="9">
    <source>
        <dbReference type="ARBA" id="ARBA00023012"/>
    </source>
</evidence>
<dbReference type="Pfam" id="PF21623">
    <property type="entry name" value="HK_sensor_dom_bact"/>
    <property type="match status" value="1"/>
</dbReference>
<dbReference type="InterPro" id="IPR048760">
    <property type="entry name" value="VP0354-like_sensor_dom"/>
</dbReference>
<dbReference type="Proteomes" id="UP001283366">
    <property type="component" value="Unassembled WGS sequence"/>
</dbReference>
<dbReference type="FunFam" id="3.30.70.270:FF:000001">
    <property type="entry name" value="Diguanylate cyclase domain protein"/>
    <property type="match status" value="1"/>
</dbReference>
<dbReference type="InterPro" id="IPR043128">
    <property type="entry name" value="Rev_trsase/Diguanyl_cyclase"/>
</dbReference>
<evidence type="ECO:0000256" key="11">
    <source>
        <dbReference type="SAM" id="Phobius"/>
    </source>
</evidence>
<reference evidence="15 16" key="1">
    <citation type="submission" date="2017-05" db="EMBL/GenBank/DDBJ databases">
        <authorList>
            <person name="Song R."/>
            <person name="Chenine A.L."/>
            <person name="Ruprecht R.M."/>
        </authorList>
    </citation>
    <scope>NUCLEOTIDE SEQUENCE [LARGE SCALE GENOMIC DNA]</scope>
    <source>
        <strain evidence="15 16">CECT 7927</strain>
    </source>
</reference>
<keyword evidence="11" id="KW-1133">Transmembrane helix</keyword>
<dbReference type="GO" id="GO:0000160">
    <property type="term" value="P:phosphorelay signal transduction system"/>
    <property type="evidence" value="ECO:0007669"/>
    <property type="project" value="UniProtKB-KW"/>
</dbReference>
<keyword evidence="7" id="KW-0418">Kinase</keyword>
<evidence type="ECO:0000256" key="4">
    <source>
        <dbReference type="ARBA" id="ARBA00022553"/>
    </source>
</evidence>
<evidence type="ECO:0000256" key="2">
    <source>
        <dbReference type="ARBA" id="ARBA00004533"/>
    </source>
</evidence>
<dbReference type="CDD" id="cd00130">
    <property type="entry name" value="PAS"/>
    <property type="match status" value="1"/>
</dbReference>
<sequence length="641" mass="74359">MRSSKLTQAGKFLKFLLLYVFLVGVFLLLLSMLYKTELHKVDTTLIGSASSQVSSAEKVIKSSLRWRVSDLSFFERTLIRADTDKSGHLNTDKITLLWRSFIQSRRVYTEVKWVDFSGQEKIKINYNQGKVSVAQPERLMNISQTSYFKDIMKFPRKKIFISALDMEMKESINSIYDAPVLVIGEKIENIPESRHLKGLLIISYKIDDLLNRIYDINDHLWLSNNTGQWVKVASEGTSERKHQLKYQIKMSSDYVREWGKISVGKSGSFIQENGIWVFNTLLTPEQSGKLGVTRFYVGASESQSPRYPWKIIYYISKDDLNFMKKEIHHYHIAMISFFSFLFLLFGYYIFSLYFKSQKTLTKLSMASQIIDNHVIYATSDLDDCIESVSEAFCAVSGYTQEELLDKPYTIVRHPDMSDSFYIDMKDNILSGKSWSGEIKNQNKNGETYWVFAYIDPNYSSNGHLIGYTAVEQNITDRKHVEKLSVTDRLTGMHNRLKLDETLEREMFRAERYRHPLSIILLDIDNFKMVNDNYGHRVGDDILCKIAELLQCHVRKTDIPGRWGGEEFLIVCPETDFHGVQILAEKLRQLFMHYEFEVIGRCTCSFGVVTRMDTETVDQMMERADIALYLAKDKGKNRVESI</sequence>
<name>A0A1Y6ITL4_9VIBR</name>
<dbReference type="InterPro" id="IPR001610">
    <property type="entry name" value="PAC"/>
</dbReference>
<evidence type="ECO:0000256" key="5">
    <source>
        <dbReference type="ARBA" id="ARBA00022679"/>
    </source>
</evidence>
<feature type="domain" description="GGDEF" evidence="13">
    <location>
        <begin position="514"/>
        <end position="641"/>
    </location>
</feature>
<feature type="domain" description="PAC" evidence="12">
    <location>
        <begin position="434"/>
        <end position="486"/>
    </location>
</feature>
<dbReference type="GO" id="GO:1902201">
    <property type="term" value="P:negative regulation of bacterial-type flagellum-dependent cell motility"/>
    <property type="evidence" value="ECO:0007669"/>
    <property type="project" value="TreeGrafter"/>
</dbReference>
<dbReference type="PANTHER" id="PTHR45138">
    <property type="entry name" value="REGULATORY COMPONENTS OF SENSORY TRANSDUCTION SYSTEM"/>
    <property type="match status" value="1"/>
</dbReference>
<evidence type="ECO:0000313" key="15">
    <source>
        <dbReference type="EMBL" id="SMS00974.1"/>
    </source>
</evidence>
<dbReference type="PANTHER" id="PTHR45138:SF9">
    <property type="entry name" value="DIGUANYLATE CYCLASE DGCM-RELATED"/>
    <property type="match status" value="1"/>
</dbReference>
<dbReference type="Pfam" id="PF08447">
    <property type="entry name" value="PAS_3"/>
    <property type="match status" value="1"/>
</dbReference>
<keyword evidence="11" id="KW-0812">Transmembrane</keyword>
<protein>
    <recommendedName>
        <fullName evidence="3">diguanylate cyclase</fullName>
        <ecNumber evidence="3">2.7.7.65</ecNumber>
    </recommendedName>
</protein>